<keyword evidence="5 7" id="KW-0472">Membrane</keyword>
<comment type="caution">
    <text evidence="9">The sequence shown here is derived from an EMBL/GenBank/DDBJ whole genome shotgun (WGS) entry which is preliminary data.</text>
</comment>
<evidence type="ECO:0000313" key="9">
    <source>
        <dbReference type="EMBL" id="RZS79042.1"/>
    </source>
</evidence>
<reference evidence="9 10" key="1">
    <citation type="submission" date="2019-02" db="EMBL/GenBank/DDBJ databases">
        <title>Genomic Encyclopedia of Type Strains, Phase IV (KMG-IV): sequencing the most valuable type-strain genomes for metagenomic binning, comparative biology and taxonomic classification.</title>
        <authorList>
            <person name="Goeker M."/>
        </authorList>
    </citation>
    <scope>NUCLEOTIDE SEQUENCE [LARGE SCALE GENOMIC DNA]</scope>
    <source>
        <strain evidence="9 10">DSM 45622</strain>
    </source>
</reference>
<keyword evidence="4 7" id="KW-1133">Transmembrane helix</keyword>
<dbReference type="OrthoDB" id="3298527at2"/>
<dbReference type="AlphaFoldDB" id="A0A4Q7NA32"/>
<evidence type="ECO:0000259" key="8">
    <source>
        <dbReference type="Pfam" id="PF13396"/>
    </source>
</evidence>
<dbReference type="InterPro" id="IPR027379">
    <property type="entry name" value="CLS_N"/>
</dbReference>
<evidence type="ECO:0000256" key="4">
    <source>
        <dbReference type="ARBA" id="ARBA00022989"/>
    </source>
</evidence>
<evidence type="ECO:0000256" key="6">
    <source>
        <dbReference type="SAM" id="MobiDB-lite"/>
    </source>
</evidence>
<gene>
    <name evidence="9" type="ORF">EV189_3912</name>
</gene>
<protein>
    <submittedName>
        <fullName evidence="9">Phospholipase D-like protein</fullName>
    </submittedName>
</protein>
<accession>A0A4Q7NA32</accession>
<feature type="compositionally biased region" description="Polar residues" evidence="6">
    <location>
        <begin position="68"/>
        <end position="78"/>
    </location>
</feature>
<keyword evidence="10" id="KW-1185">Reference proteome</keyword>
<dbReference type="GO" id="GO:0005886">
    <property type="term" value="C:plasma membrane"/>
    <property type="evidence" value="ECO:0007669"/>
    <property type="project" value="UniProtKB-SubCell"/>
</dbReference>
<evidence type="ECO:0000256" key="2">
    <source>
        <dbReference type="ARBA" id="ARBA00022475"/>
    </source>
</evidence>
<dbReference type="EMBL" id="SGXD01000007">
    <property type="protein sequence ID" value="RZS79042.1"/>
    <property type="molecule type" value="Genomic_DNA"/>
</dbReference>
<comment type="subcellular location">
    <subcellularLocation>
        <location evidence="1">Cell membrane</location>
        <topology evidence="1">Multi-pass membrane protein</topology>
    </subcellularLocation>
</comment>
<name>A0A4Q7NA32_9ACTN</name>
<evidence type="ECO:0000256" key="7">
    <source>
        <dbReference type="SAM" id="Phobius"/>
    </source>
</evidence>
<dbReference type="Pfam" id="PF13396">
    <property type="entry name" value="PLDc_N"/>
    <property type="match status" value="1"/>
</dbReference>
<dbReference type="Proteomes" id="UP000293638">
    <property type="component" value="Unassembled WGS sequence"/>
</dbReference>
<dbReference type="RefSeq" id="WP_130494628.1">
    <property type="nucleotide sequence ID" value="NZ_SGXD01000007.1"/>
</dbReference>
<keyword evidence="2" id="KW-1003">Cell membrane</keyword>
<feature type="region of interest" description="Disordered" evidence="6">
    <location>
        <begin position="64"/>
        <end position="83"/>
    </location>
</feature>
<evidence type="ECO:0000256" key="3">
    <source>
        <dbReference type="ARBA" id="ARBA00022692"/>
    </source>
</evidence>
<proteinExistence type="predicted"/>
<evidence type="ECO:0000256" key="5">
    <source>
        <dbReference type="ARBA" id="ARBA00023136"/>
    </source>
</evidence>
<feature type="transmembrane region" description="Helical" evidence="7">
    <location>
        <begin position="37"/>
        <end position="55"/>
    </location>
</feature>
<evidence type="ECO:0000256" key="1">
    <source>
        <dbReference type="ARBA" id="ARBA00004651"/>
    </source>
</evidence>
<feature type="domain" description="Cardiolipin synthase N-terminal" evidence="8">
    <location>
        <begin position="12"/>
        <end position="57"/>
    </location>
</feature>
<sequence>MLRFLPELLGLVLVVWALVDCITTPEEALRGLPKVLWVLLILLFPLVGALVYLFAGRARVEGAGTGWSAPQSRPSPRQQVAPDDDPAFLERLRLHKWEQELRERERRLREDEDGPGA</sequence>
<organism evidence="9 10">
    <name type="scientific">Motilibacter rhizosphaerae</name>
    <dbReference type="NCBI Taxonomy" id="598652"/>
    <lineage>
        <taxon>Bacteria</taxon>
        <taxon>Bacillati</taxon>
        <taxon>Actinomycetota</taxon>
        <taxon>Actinomycetes</taxon>
        <taxon>Motilibacterales</taxon>
        <taxon>Motilibacteraceae</taxon>
        <taxon>Motilibacter</taxon>
    </lineage>
</organism>
<evidence type="ECO:0000313" key="10">
    <source>
        <dbReference type="Proteomes" id="UP000293638"/>
    </source>
</evidence>
<keyword evidence="3 7" id="KW-0812">Transmembrane</keyword>